<proteinExistence type="predicted"/>
<sequence>MSLHTLGPCITNFLERHANLHHHHSHIFTSIDDHSPPKCISPKLFPSSVPSPFALAQDTTEPITTTDTPTPIRTPLPSSVADSTTAIITSTWVPPEFPDAPWGDACIDEVKSVLNAQPTPPYGQPLRDYFESSFSVWVTANLATSSPAAGHTPINSADIVTLCSQWQTSRWVGQTVPASVTADHESYKLNWSSWARYAGSALESAVEECKTVVNNGPMGQAVLAVATNQRQCSEGFSLMHTLKTAPSGAEVTSLGLGAVQTGGGDGGDGGDDGATSTTVSTAGAARETGYVVAVVVAAAGVAAAL</sequence>
<name>A0ABY6S3Y0_PODCO</name>
<dbReference type="Proteomes" id="UP000280685">
    <property type="component" value="Chromosome 2"/>
</dbReference>
<accession>A0ABY6S3Y0</accession>
<evidence type="ECO:0000313" key="3">
    <source>
        <dbReference type="Proteomes" id="UP000280685"/>
    </source>
</evidence>
<reference evidence="2" key="1">
    <citation type="submission" date="2018-02" db="EMBL/GenBank/DDBJ databases">
        <authorList>
            <person name="Silar P."/>
        </authorList>
    </citation>
    <scope>NUCLEOTIDE SEQUENCE [LARGE SCALE GENOMIC DNA]</scope>
    <source>
        <strain evidence="2">T</strain>
    </source>
</reference>
<keyword evidence="3" id="KW-1185">Reference proteome</keyword>
<evidence type="ECO:0000256" key="1">
    <source>
        <dbReference type="SAM" id="MobiDB-lite"/>
    </source>
</evidence>
<evidence type="ECO:0008006" key="4">
    <source>
        <dbReference type="Google" id="ProtNLM"/>
    </source>
</evidence>
<evidence type="ECO:0000313" key="2">
    <source>
        <dbReference type="EMBL" id="VBB75950.1"/>
    </source>
</evidence>
<dbReference type="EMBL" id="LR026965">
    <property type="protein sequence ID" value="VBB75950.1"/>
    <property type="molecule type" value="Genomic_DNA"/>
</dbReference>
<organism evidence="2 3">
    <name type="scientific">Podospora comata</name>
    <dbReference type="NCBI Taxonomy" id="48703"/>
    <lineage>
        <taxon>Eukaryota</taxon>
        <taxon>Fungi</taxon>
        <taxon>Dikarya</taxon>
        <taxon>Ascomycota</taxon>
        <taxon>Pezizomycotina</taxon>
        <taxon>Sordariomycetes</taxon>
        <taxon>Sordariomycetidae</taxon>
        <taxon>Sordariales</taxon>
        <taxon>Podosporaceae</taxon>
        <taxon>Podospora</taxon>
    </lineage>
</organism>
<protein>
    <recommendedName>
        <fullName evidence="4">Infection structure specific protein</fullName>
    </recommendedName>
</protein>
<gene>
    <name evidence="2" type="ORF">PODCO_208405</name>
</gene>
<feature type="region of interest" description="Disordered" evidence="1">
    <location>
        <begin position="258"/>
        <end position="278"/>
    </location>
</feature>